<dbReference type="GO" id="GO:0016491">
    <property type="term" value="F:oxidoreductase activity"/>
    <property type="evidence" value="ECO:0007669"/>
    <property type="project" value="UniProtKB-KW"/>
</dbReference>
<feature type="domain" description="3-hydroxyisobutyrate dehydrogenase-like NAD-binding" evidence="6">
    <location>
        <begin position="161"/>
        <end position="281"/>
    </location>
</feature>
<keyword evidence="2" id="KW-0560">Oxidoreductase</keyword>
<dbReference type="PIRSF" id="PIRSF000103">
    <property type="entry name" value="HIBADH"/>
    <property type="match status" value="1"/>
</dbReference>
<dbReference type="Pfam" id="PF03446">
    <property type="entry name" value="NAD_binding_2"/>
    <property type="match status" value="1"/>
</dbReference>
<proteinExistence type="inferred from homology"/>
<evidence type="ECO:0000256" key="3">
    <source>
        <dbReference type="ARBA" id="ARBA00023027"/>
    </source>
</evidence>
<dbReference type="GO" id="GO:0051287">
    <property type="term" value="F:NAD binding"/>
    <property type="evidence" value="ECO:0007669"/>
    <property type="project" value="InterPro"/>
</dbReference>
<protein>
    <submittedName>
        <fullName evidence="7">Oxidoreductase</fullName>
    </submittedName>
</protein>
<comment type="similarity">
    <text evidence="1">Belongs to the HIBADH-related family.</text>
</comment>
<dbReference type="Pfam" id="PF14833">
    <property type="entry name" value="NAD_binding_11"/>
    <property type="match status" value="1"/>
</dbReference>
<evidence type="ECO:0000256" key="1">
    <source>
        <dbReference type="ARBA" id="ARBA00009080"/>
    </source>
</evidence>
<dbReference type="Gene3D" id="1.10.1040.10">
    <property type="entry name" value="N-(1-d-carboxylethyl)-l-norvaline Dehydrogenase, domain 2"/>
    <property type="match status" value="1"/>
</dbReference>
<dbReference type="InterPro" id="IPR029154">
    <property type="entry name" value="HIBADH-like_NADP-bd"/>
</dbReference>
<keyword evidence="3" id="KW-0520">NAD</keyword>
<dbReference type="AlphaFoldDB" id="A0A2J8B513"/>
<dbReference type="SUPFAM" id="SSF51735">
    <property type="entry name" value="NAD(P)-binding Rossmann-fold domains"/>
    <property type="match status" value="1"/>
</dbReference>
<evidence type="ECO:0000313" key="7">
    <source>
        <dbReference type="EMBL" id="PNH19834.1"/>
    </source>
</evidence>
<accession>A0A2J8B513</accession>
<gene>
    <name evidence="7" type="ORF">B7R76_02870</name>
</gene>
<dbReference type="RefSeq" id="WP_102892346.1">
    <property type="nucleotide sequence ID" value="NZ_NBZD01000001.1"/>
</dbReference>
<organism evidence="7 8">
    <name type="scientific">Mageeibacillus indolicus</name>
    <dbReference type="NCBI Taxonomy" id="884684"/>
    <lineage>
        <taxon>Bacteria</taxon>
        <taxon>Bacillati</taxon>
        <taxon>Bacillota</taxon>
        <taxon>Clostridia</taxon>
        <taxon>Eubacteriales</taxon>
        <taxon>Oscillospiraceae</taxon>
        <taxon>Mageeibacillus</taxon>
    </lineage>
</organism>
<reference evidence="8" key="1">
    <citation type="submission" date="2017-04" db="EMBL/GenBank/DDBJ databases">
        <authorList>
            <person name="Bumgarner R.E."/>
            <person name="Fredricks D.N."/>
            <person name="Srinivasan S."/>
        </authorList>
    </citation>
    <scope>NUCLEOTIDE SEQUENCE [LARGE SCALE GENOMIC DNA]</scope>
    <source>
        <strain evidence="8">KA00405</strain>
    </source>
</reference>
<feature type="active site" evidence="4">
    <location>
        <position position="167"/>
    </location>
</feature>
<evidence type="ECO:0000256" key="4">
    <source>
        <dbReference type="PIRSR" id="PIRSR000103-1"/>
    </source>
</evidence>
<comment type="caution">
    <text evidence="7">The sequence shown here is derived from an EMBL/GenBank/DDBJ whole genome shotgun (WGS) entry which is preliminary data.</text>
</comment>
<evidence type="ECO:0000313" key="8">
    <source>
        <dbReference type="Proteomes" id="UP000236394"/>
    </source>
</evidence>
<feature type="domain" description="6-phosphogluconate dehydrogenase NADP-binding" evidence="5">
    <location>
        <begin position="4"/>
        <end position="158"/>
    </location>
</feature>
<name>A0A2J8B513_9FIRM</name>
<dbReference type="Gene3D" id="3.40.50.720">
    <property type="entry name" value="NAD(P)-binding Rossmann-like Domain"/>
    <property type="match status" value="1"/>
</dbReference>
<dbReference type="InterPro" id="IPR013328">
    <property type="entry name" value="6PGD_dom2"/>
</dbReference>
<dbReference type="PANTHER" id="PTHR43060">
    <property type="entry name" value="3-HYDROXYISOBUTYRATE DEHYDROGENASE-LIKE 1, MITOCHONDRIAL-RELATED"/>
    <property type="match status" value="1"/>
</dbReference>
<sequence>MRTAFIGTGVMGAPMIKNLLKAGHAVTVYNRSPAKAKTLEKFGAKAVKSIDNAIAEADAIITIVGYPKDVEECYNAIIPKAKKGAILIDMTTSSPSLAKTIAERAAAAGLEALDAPVSGGDIGAKEGTLTIMVGGDKATYEKALPLFSAMGKTINYIGDAGSGQHCKMANQIAIAGNIAGTMEALTYAIRNCLDLDAVLRAISKGSAASFQLDYGSRKITAGDYAPGFFIKHFIKDMRIAQAEAMREGLLLPVLQQVLQEFEFLAARGYGDLGTQALFKYYNEN</sequence>
<dbReference type="InterPro" id="IPR006115">
    <property type="entry name" value="6PGDH_NADP-bd"/>
</dbReference>
<evidence type="ECO:0000259" key="6">
    <source>
        <dbReference type="Pfam" id="PF14833"/>
    </source>
</evidence>
<dbReference type="EMBL" id="NBZD01000001">
    <property type="protein sequence ID" value="PNH19834.1"/>
    <property type="molecule type" value="Genomic_DNA"/>
</dbReference>
<dbReference type="InterPro" id="IPR008927">
    <property type="entry name" value="6-PGluconate_DH-like_C_sf"/>
</dbReference>
<dbReference type="PANTHER" id="PTHR43060:SF15">
    <property type="entry name" value="3-HYDROXYISOBUTYRATE DEHYDROGENASE-LIKE 1, MITOCHONDRIAL-RELATED"/>
    <property type="match status" value="1"/>
</dbReference>
<dbReference type="SUPFAM" id="SSF48179">
    <property type="entry name" value="6-phosphogluconate dehydrogenase C-terminal domain-like"/>
    <property type="match status" value="1"/>
</dbReference>
<evidence type="ECO:0000256" key="2">
    <source>
        <dbReference type="ARBA" id="ARBA00023002"/>
    </source>
</evidence>
<evidence type="ECO:0000259" key="5">
    <source>
        <dbReference type="Pfam" id="PF03446"/>
    </source>
</evidence>
<dbReference type="InterPro" id="IPR015815">
    <property type="entry name" value="HIBADH-related"/>
</dbReference>
<dbReference type="GO" id="GO:0050661">
    <property type="term" value="F:NADP binding"/>
    <property type="evidence" value="ECO:0007669"/>
    <property type="project" value="InterPro"/>
</dbReference>
<dbReference type="InterPro" id="IPR036291">
    <property type="entry name" value="NAD(P)-bd_dom_sf"/>
</dbReference>
<dbReference type="Proteomes" id="UP000236394">
    <property type="component" value="Unassembled WGS sequence"/>
</dbReference>